<dbReference type="Gene3D" id="3.30.420.150">
    <property type="entry name" value="Exopolyphosphatase. Domain 2"/>
    <property type="match status" value="1"/>
</dbReference>
<dbReference type="CDD" id="cd24052">
    <property type="entry name" value="ASKHA_NBD_HpPPX-GppA-like"/>
    <property type="match status" value="1"/>
</dbReference>
<dbReference type="RefSeq" id="WP_010022868.1">
    <property type="nucleotide sequence ID" value="NZ_AZDS01000004.1"/>
</dbReference>
<feature type="domain" description="Ppx/GppA phosphatase N-terminal" evidence="2">
    <location>
        <begin position="24"/>
        <end position="302"/>
    </location>
</feature>
<evidence type="ECO:0000313" key="3">
    <source>
        <dbReference type="EMBL" id="QFX93082.1"/>
    </source>
</evidence>
<reference evidence="3 4" key="1">
    <citation type="submission" date="2019-10" db="EMBL/GenBank/DDBJ databases">
        <title>Genome sequencing of Lactobacillus fructivorans.</title>
        <authorList>
            <person name="Kim K."/>
        </authorList>
    </citation>
    <scope>NUCLEOTIDE SEQUENCE [LARGE SCALE GENOMIC DNA]</scope>
    <source>
        <strain evidence="3 4">LF543</strain>
    </source>
</reference>
<organism evidence="3 4">
    <name type="scientific">Fructilactobacillus fructivorans</name>
    <dbReference type="NCBI Taxonomy" id="1614"/>
    <lineage>
        <taxon>Bacteria</taxon>
        <taxon>Bacillati</taxon>
        <taxon>Bacillota</taxon>
        <taxon>Bacilli</taxon>
        <taxon>Lactobacillales</taxon>
        <taxon>Lactobacillaceae</taxon>
        <taxon>Fructilactobacillus</taxon>
    </lineage>
</organism>
<proteinExistence type="inferred from homology"/>
<dbReference type="Pfam" id="PF02541">
    <property type="entry name" value="Ppx-GppA"/>
    <property type="match status" value="1"/>
</dbReference>
<dbReference type="EMBL" id="CP045562">
    <property type="protein sequence ID" value="QFX93082.1"/>
    <property type="molecule type" value="Genomic_DNA"/>
</dbReference>
<name>A0AAE6P2C3_9LACO</name>
<dbReference type="Proteomes" id="UP000327194">
    <property type="component" value="Chromosome"/>
</dbReference>
<dbReference type="KEGG" id="lfv:LF543_05840"/>
<dbReference type="PANTHER" id="PTHR30005:SF0">
    <property type="entry name" value="RETROGRADE REGULATION PROTEIN 2"/>
    <property type="match status" value="1"/>
</dbReference>
<gene>
    <name evidence="3" type="ORF">LF543_05840</name>
</gene>
<dbReference type="SUPFAM" id="SSF53067">
    <property type="entry name" value="Actin-like ATPase domain"/>
    <property type="match status" value="2"/>
</dbReference>
<dbReference type="InterPro" id="IPR003695">
    <property type="entry name" value="Ppx_GppA_N"/>
</dbReference>
<dbReference type="PANTHER" id="PTHR30005">
    <property type="entry name" value="EXOPOLYPHOSPHATASE"/>
    <property type="match status" value="1"/>
</dbReference>
<protein>
    <submittedName>
        <fullName evidence="3">Exopolyphosphatase</fullName>
    </submittedName>
</protein>
<dbReference type="InterPro" id="IPR043129">
    <property type="entry name" value="ATPase_NBD"/>
</dbReference>
<dbReference type="Gene3D" id="3.30.420.40">
    <property type="match status" value="1"/>
</dbReference>
<evidence type="ECO:0000313" key="4">
    <source>
        <dbReference type="Proteomes" id="UP000327194"/>
    </source>
</evidence>
<dbReference type="InterPro" id="IPR050273">
    <property type="entry name" value="GppA/Ppx_hydrolase"/>
</dbReference>
<dbReference type="AlphaFoldDB" id="A0AAE6P2C3"/>
<evidence type="ECO:0000256" key="1">
    <source>
        <dbReference type="ARBA" id="ARBA00007125"/>
    </source>
</evidence>
<evidence type="ECO:0000259" key="2">
    <source>
        <dbReference type="Pfam" id="PF02541"/>
    </source>
</evidence>
<accession>A0AAE6P2C3</accession>
<comment type="similarity">
    <text evidence="1">Belongs to the GppA/Ppx family.</text>
</comment>
<sequence>MENFVIIDIGSNSVRMAIYCIDPDGSYHEIKRVKNDTRLSEGIGQNNILQITAMNRTISALRSFKSEYSKYKNVVVRAIATAAVRQAQNQKDFLKNVYKQLHIKVRVLTGKEEAYYDYLGISDRLAVKDYLLMDVGGASVEIIHVRNQKCIHCVSVPIGAVKISEQFHLIDQVTAADLFEAESYIAEVYSRIPWIKKPLHYPIVLIGGAARAIARINRRYQHLSHVDHIQNFQLTRKQVNVTVETFLNRNLAERQKINGLENDRADVIIGGSLCLTVMMNFIDSKRVIFSNGGVREGLINEYIENNPHFRK</sequence>